<dbReference type="SUPFAM" id="SSF55060">
    <property type="entry name" value="GHMP Kinase, C-terminal domain"/>
    <property type="match status" value="1"/>
</dbReference>
<dbReference type="SUPFAM" id="SSF54211">
    <property type="entry name" value="Ribosomal protein S5 domain 2-like"/>
    <property type="match status" value="1"/>
</dbReference>
<evidence type="ECO:0000256" key="3">
    <source>
        <dbReference type="ARBA" id="ARBA00022741"/>
    </source>
</evidence>
<dbReference type="PROSITE" id="PS00627">
    <property type="entry name" value="GHMP_KINASES_ATP"/>
    <property type="match status" value="1"/>
</dbReference>
<feature type="domain" description="GHMP kinase N-terminal" evidence="6">
    <location>
        <begin position="153"/>
        <end position="230"/>
    </location>
</feature>
<dbReference type="InterPro" id="IPR006204">
    <property type="entry name" value="GHMP_kinase_N_dom"/>
</dbReference>
<protein>
    <recommendedName>
        <fullName evidence="11">Galactokinase</fullName>
    </recommendedName>
</protein>
<dbReference type="GO" id="GO:0006012">
    <property type="term" value="P:galactose metabolic process"/>
    <property type="evidence" value="ECO:0007669"/>
    <property type="project" value="InterPro"/>
</dbReference>
<evidence type="ECO:0000313" key="10">
    <source>
        <dbReference type="Proteomes" id="UP000215902"/>
    </source>
</evidence>
<dbReference type="OrthoDB" id="187738at2759"/>
<dbReference type="Gene3D" id="3.30.230.10">
    <property type="match status" value="1"/>
</dbReference>
<evidence type="ECO:0000256" key="5">
    <source>
        <dbReference type="ARBA" id="ARBA00022840"/>
    </source>
</evidence>
<reference evidence="9 10" key="1">
    <citation type="submission" date="2017-06" db="EMBL/GenBank/DDBJ databases">
        <title>A platform for efficient transgenesis in Macrostomum lignano, a flatworm model organism for stem cell research.</title>
        <authorList>
            <person name="Berezikov E."/>
        </authorList>
    </citation>
    <scope>NUCLEOTIDE SEQUENCE [LARGE SCALE GENOMIC DNA]</scope>
    <source>
        <strain evidence="9">DV1</strain>
        <tissue evidence="9">Whole organism</tissue>
    </source>
</reference>
<evidence type="ECO:0000259" key="8">
    <source>
        <dbReference type="Pfam" id="PF10509"/>
    </source>
</evidence>
<proteinExistence type="inferred from homology"/>
<dbReference type="AlphaFoldDB" id="A0A267FFE2"/>
<dbReference type="Proteomes" id="UP000215902">
    <property type="component" value="Unassembled WGS sequence"/>
</dbReference>
<dbReference type="PIRSF" id="PIRSF000530">
    <property type="entry name" value="Galactokinase"/>
    <property type="match status" value="1"/>
</dbReference>
<keyword evidence="2" id="KW-0808">Transferase</keyword>
<dbReference type="InterPro" id="IPR020568">
    <property type="entry name" value="Ribosomal_Su5_D2-typ_SF"/>
</dbReference>
<dbReference type="NCBIfam" id="TIGR00131">
    <property type="entry name" value="gal_kin"/>
    <property type="match status" value="1"/>
</dbReference>
<feature type="domain" description="Galactokinase N-terminal" evidence="8">
    <location>
        <begin position="39"/>
        <end position="87"/>
    </location>
</feature>
<dbReference type="Gene3D" id="1.20.1440.340">
    <property type="match status" value="1"/>
</dbReference>
<dbReference type="InterPro" id="IPR006203">
    <property type="entry name" value="GHMP_knse_ATP-bd_CS"/>
</dbReference>
<evidence type="ECO:0008006" key="11">
    <source>
        <dbReference type="Google" id="ProtNLM"/>
    </source>
</evidence>
<evidence type="ECO:0000256" key="4">
    <source>
        <dbReference type="ARBA" id="ARBA00022777"/>
    </source>
</evidence>
<keyword evidence="10" id="KW-1185">Reference proteome</keyword>
<dbReference type="InterPro" id="IPR036554">
    <property type="entry name" value="GHMP_kinase_C_sf"/>
</dbReference>
<evidence type="ECO:0000259" key="7">
    <source>
        <dbReference type="Pfam" id="PF08544"/>
    </source>
</evidence>
<dbReference type="STRING" id="282301.A0A267FFE2"/>
<accession>A0A267FFE2</accession>
<keyword evidence="3" id="KW-0547">Nucleotide-binding</keyword>
<dbReference type="InterPro" id="IPR013750">
    <property type="entry name" value="GHMP_kinase_C_dom"/>
</dbReference>
<dbReference type="GO" id="GO:0005524">
    <property type="term" value="F:ATP binding"/>
    <property type="evidence" value="ECO:0007669"/>
    <property type="project" value="UniProtKB-KW"/>
</dbReference>
<dbReference type="Pfam" id="PF10509">
    <property type="entry name" value="GalKase_gal_bdg"/>
    <property type="match status" value="1"/>
</dbReference>
<dbReference type="PRINTS" id="PR00473">
    <property type="entry name" value="GALCTOKINASE"/>
</dbReference>
<evidence type="ECO:0000259" key="6">
    <source>
        <dbReference type="Pfam" id="PF00288"/>
    </source>
</evidence>
<feature type="domain" description="GHMP kinase C-terminal" evidence="7">
    <location>
        <begin position="397"/>
        <end position="469"/>
    </location>
</feature>
<dbReference type="InterPro" id="IPR000705">
    <property type="entry name" value="Galactokinase"/>
</dbReference>
<dbReference type="GO" id="GO:0005829">
    <property type="term" value="C:cytosol"/>
    <property type="evidence" value="ECO:0007669"/>
    <property type="project" value="TreeGrafter"/>
</dbReference>
<evidence type="ECO:0000256" key="1">
    <source>
        <dbReference type="ARBA" id="ARBA00006566"/>
    </source>
</evidence>
<keyword evidence="5" id="KW-0067">ATP-binding</keyword>
<dbReference type="PROSITE" id="PS00106">
    <property type="entry name" value="GALACTOKINASE"/>
    <property type="match status" value="1"/>
</dbReference>
<dbReference type="InterPro" id="IPR019539">
    <property type="entry name" value="GalKase_N"/>
</dbReference>
<dbReference type="PANTHER" id="PTHR10457:SF7">
    <property type="entry name" value="GALACTOKINASE-RELATED"/>
    <property type="match status" value="1"/>
</dbReference>
<dbReference type="Pfam" id="PF00288">
    <property type="entry name" value="GHMP_kinases_N"/>
    <property type="match status" value="1"/>
</dbReference>
<dbReference type="Gene3D" id="3.30.70.3170">
    <property type="match status" value="1"/>
</dbReference>
<dbReference type="PRINTS" id="PR00959">
    <property type="entry name" value="MEVGALKINASE"/>
</dbReference>
<evidence type="ECO:0000313" key="9">
    <source>
        <dbReference type="EMBL" id="PAA72476.1"/>
    </source>
</evidence>
<dbReference type="InterPro" id="IPR014721">
    <property type="entry name" value="Ribsml_uS5_D2-typ_fold_subgr"/>
</dbReference>
<feature type="non-terminal residue" evidence="9">
    <location>
        <position position="1"/>
    </location>
</feature>
<dbReference type="GO" id="GO:0004335">
    <property type="term" value="F:galactokinase activity"/>
    <property type="evidence" value="ECO:0007669"/>
    <property type="project" value="InterPro"/>
</dbReference>
<comment type="similarity">
    <text evidence="1">Belongs to the GHMP kinase family. GalK subfamily.</text>
</comment>
<dbReference type="InterPro" id="IPR006206">
    <property type="entry name" value="Mevalonate/galactokinase"/>
</dbReference>
<comment type="caution">
    <text evidence="9">The sequence shown here is derived from an EMBL/GenBank/DDBJ whole genome shotgun (WGS) entry which is preliminary data.</text>
</comment>
<name>A0A267FFE2_9PLAT</name>
<gene>
    <name evidence="9" type="ORF">BOX15_Mlig021302g1</name>
</gene>
<dbReference type="PANTHER" id="PTHR10457">
    <property type="entry name" value="MEVALONATE KINASE/GALACTOKINASE"/>
    <property type="match status" value="1"/>
</dbReference>
<sequence length="498" mass="52869">SIVNCHTMSGQQSEDAIPVLSRPDLPGNHTAAIESLLTHYSKTFDNSKPEFVARAPGRVNLIGEHIDYCGYSVLPMAIDRHILIAVGYPSNARSNQNERSSSTLRICHIDSSDRPAATVTFGADGVAVDKENLAWHQYVLCGFRGVQDYLLKGGGFPQLDINLMVTGDIPSSSGLSSSSALVVCSALVAMRAYTGSLSLLDRRGMASLCATAERYIGTEGGGMDQAISLCARPGQAMWINFKSGLETRPVNLPPGYSWVVAHCGQVLNKAATDQFNQRVAECRLAARLLSKNTDSANMRLVDAQDALGVTQPGAAADLAAQRLRAEPPYSLAEVAAELSVESSALSAICLTSEAAKRLAGFQLRQRALHVFNEAQRVLDFRDACGRAGSGDNDKNLAARLGELMNASHQSCSELYNCSCPELDRLCQICRDVGGALGSRLTGAGWGGCCVSLVPDSGVEKFLSSVRDAFAGPTGLVSGRPFLAFASSPSTGAYLLELN</sequence>
<keyword evidence="4" id="KW-0418">Kinase</keyword>
<organism evidence="9 10">
    <name type="scientific">Macrostomum lignano</name>
    <dbReference type="NCBI Taxonomy" id="282301"/>
    <lineage>
        <taxon>Eukaryota</taxon>
        <taxon>Metazoa</taxon>
        <taxon>Spiralia</taxon>
        <taxon>Lophotrochozoa</taxon>
        <taxon>Platyhelminthes</taxon>
        <taxon>Rhabditophora</taxon>
        <taxon>Macrostomorpha</taxon>
        <taxon>Macrostomida</taxon>
        <taxon>Macrostomidae</taxon>
        <taxon>Macrostomum</taxon>
    </lineage>
</organism>
<evidence type="ECO:0000256" key="2">
    <source>
        <dbReference type="ARBA" id="ARBA00022679"/>
    </source>
</evidence>
<dbReference type="Pfam" id="PF08544">
    <property type="entry name" value="GHMP_kinases_C"/>
    <property type="match status" value="1"/>
</dbReference>
<dbReference type="InterPro" id="IPR019741">
    <property type="entry name" value="Galactokinase_CS"/>
</dbReference>
<dbReference type="EMBL" id="NIVC01001089">
    <property type="protein sequence ID" value="PAA72476.1"/>
    <property type="molecule type" value="Genomic_DNA"/>
</dbReference>